<reference evidence="9 10" key="1">
    <citation type="submission" date="2019-01" db="EMBL/GenBank/DDBJ databases">
        <title>Intercellular communication is required for trap formation in the nematode-trapping fungus Duddingtonia flagrans.</title>
        <authorList>
            <person name="Youssar L."/>
            <person name="Wernet V."/>
            <person name="Hensel N."/>
            <person name="Hildebrandt H.-G."/>
            <person name="Fischer R."/>
        </authorList>
    </citation>
    <scope>NUCLEOTIDE SEQUENCE [LARGE SCALE GENOMIC DNA]</scope>
    <source>
        <strain evidence="9 10">CBS H-5679</strain>
    </source>
</reference>
<feature type="region of interest" description="Disordered" evidence="8">
    <location>
        <begin position="66"/>
        <end position="92"/>
    </location>
</feature>
<keyword evidence="10" id="KW-1185">Reference proteome</keyword>
<dbReference type="PANTHER" id="PTHR13243">
    <property type="entry name" value="HSPC111 PROTEIN-RELATED"/>
    <property type="match status" value="1"/>
</dbReference>
<dbReference type="VEuPathDB" id="FungiDB:DFL_004712"/>
<dbReference type="GeneID" id="93587023"/>
<dbReference type="OrthoDB" id="285729at2759"/>
<evidence type="ECO:0000256" key="6">
    <source>
        <dbReference type="ARBA" id="ARBA00023242"/>
    </source>
</evidence>
<dbReference type="InterPro" id="IPR019002">
    <property type="entry name" value="Ribosome_biogenesis_Nop16"/>
</dbReference>
<keyword evidence="7" id="KW-0687">Ribonucleoprotein</keyword>
<dbReference type="EMBL" id="SAEB01000006">
    <property type="protein sequence ID" value="RVD86436.1"/>
    <property type="molecule type" value="Genomic_DNA"/>
</dbReference>
<dbReference type="GO" id="GO:0005730">
    <property type="term" value="C:nucleolus"/>
    <property type="evidence" value="ECO:0007669"/>
    <property type="project" value="UniProtKB-SubCell"/>
</dbReference>
<dbReference type="STRING" id="97331.A0A437A5R9"/>
<gene>
    <name evidence="9" type="ORF">DFL_004712</name>
</gene>
<evidence type="ECO:0000256" key="2">
    <source>
        <dbReference type="ARBA" id="ARBA00004604"/>
    </source>
</evidence>
<evidence type="ECO:0000256" key="1">
    <source>
        <dbReference type="ARBA" id="ARBA00002889"/>
    </source>
</evidence>
<feature type="compositionally biased region" description="Basic and acidic residues" evidence="8">
    <location>
        <begin position="70"/>
        <end position="82"/>
    </location>
</feature>
<evidence type="ECO:0000313" key="10">
    <source>
        <dbReference type="Proteomes" id="UP000283090"/>
    </source>
</evidence>
<dbReference type="GO" id="GO:0042273">
    <property type="term" value="P:ribosomal large subunit biogenesis"/>
    <property type="evidence" value="ECO:0007669"/>
    <property type="project" value="TreeGrafter"/>
</dbReference>
<accession>A0A437A5R9</accession>
<dbReference type="Pfam" id="PF09420">
    <property type="entry name" value="Nop16"/>
    <property type="match status" value="1"/>
</dbReference>
<evidence type="ECO:0000256" key="7">
    <source>
        <dbReference type="ARBA" id="ARBA00023274"/>
    </source>
</evidence>
<comment type="similarity">
    <text evidence="3">Belongs to the NOP16 family.</text>
</comment>
<dbReference type="GO" id="GO:1990904">
    <property type="term" value="C:ribonucleoprotein complex"/>
    <property type="evidence" value="ECO:0007669"/>
    <property type="project" value="UniProtKB-KW"/>
</dbReference>
<comment type="function">
    <text evidence="1">Involved in the biogenesis of the 60S ribosomal subunit.</text>
</comment>
<dbReference type="Proteomes" id="UP000283090">
    <property type="component" value="Unassembled WGS sequence"/>
</dbReference>
<protein>
    <recommendedName>
        <fullName evidence="5">Nucleolar protein 16</fullName>
    </recommendedName>
</protein>
<keyword evidence="6" id="KW-0539">Nucleus</keyword>
<comment type="caution">
    <text evidence="9">The sequence shown here is derived from an EMBL/GenBank/DDBJ whole genome shotgun (WGS) entry which is preliminary data.</text>
</comment>
<evidence type="ECO:0000256" key="5">
    <source>
        <dbReference type="ARBA" id="ARBA00015522"/>
    </source>
</evidence>
<comment type="subunit">
    <text evidence="4">Component of the pre-66S ribosomal particle.</text>
</comment>
<proteinExistence type="inferred from homology"/>
<sequence length="209" mass="23731">MHSALCKKTYLQPSTAKTIYTIVSRPNVRKRPNITGSKLVADSWDKNQTLAQNYARLGLTHRLKTATGGKEQHPSKVKESKPAKSSALGHQEARITRGEDGSILKVEYSKNLLYDTLDGNDNDEEETTDTPSALETETDLVRALKHRATLGVKKERVQSDRESDWVERLVAKHGDDYQAMFWDKELNIRQQSIGDIKRRIKKWQASQKA</sequence>
<evidence type="ECO:0000313" key="9">
    <source>
        <dbReference type="EMBL" id="RVD86436.1"/>
    </source>
</evidence>
<evidence type="ECO:0000256" key="8">
    <source>
        <dbReference type="SAM" id="MobiDB-lite"/>
    </source>
</evidence>
<evidence type="ECO:0000256" key="3">
    <source>
        <dbReference type="ARBA" id="ARBA00008479"/>
    </source>
</evidence>
<dbReference type="PANTHER" id="PTHR13243:SF1">
    <property type="entry name" value="NUCLEOLAR PROTEIN 16"/>
    <property type="match status" value="1"/>
</dbReference>
<organism evidence="9 10">
    <name type="scientific">Arthrobotrys flagrans</name>
    <name type="common">Nematode-trapping fungus</name>
    <name type="synonym">Trichothecium flagrans</name>
    <dbReference type="NCBI Taxonomy" id="97331"/>
    <lineage>
        <taxon>Eukaryota</taxon>
        <taxon>Fungi</taxon>
        <taxon>Dikarya</taxon>
        <taxon>Ascomycota</taxon>
        <taxon>Pezizomycotina</taxon>
        <taxon>Orbiliomycetes</taxon>
        <taxon>Orbiliales</taxon>
        <taxon>Orbiliaceae</taxon>
        <taxon>Arthrobotrys</taxon>
    </lineage>
</organism>
<comment type="subcellular location">
    <subcellularLocation>
        <location evidence="2">Nucleus</location>
        <location evidence="2">Nucleolus</location>
    </subcellularLocation>
</comment>
<name>A0A437A5R9_ARTFL</name>
<evidence type="ECO:0000256" key="4">
    <source>
        <dbReference type="ARBA" id="ARBA00011187"/>
    </source>
</evidence>
<dbReference type="RefSeq" id="XP_067491980.1">
    <property type="nucleotide sequence ID" value="XM_067633853.1"/>
</dbReference>
<dbReference type="AlphaFoldDB" id="A0A437A5R9"/>